<dbReference type="OrthoDB" id="2999359at2759"/>
<dbReference type="GO" id="GO:0003723">
    <property type="term" value="F:RNA binding"/>
    <property type="evidence" value="ECO:0007669"/>
    <property type="project" value="InterPro"/>
</dbReference>
<keyword evidence="4" id="KW-1185">Reference proteome</keyword>
<dbReference type="Proteomes" id="UP000567179">
    <property type="component" value="Unassembled WGS sequence"/>
</dbReference>
<dbReference type="GO" id="GO:0004540">
    <property type="term" value="F:RNA nuclease activity"/>
    <property type="evidence" value="ECO:0007669"/>
    <property type="project" value="InterPro"/>
</dbReference>
<dbReference type="InterPro" id="IPR016191">
    <property type="entry name" value="Ribonuclease/ribotoxin"/>
</dbReference>
<name>A0A8H5EVI8_9AGAR</name>
<protein>
    <submittedName>
        <fullName evidence="3">Uncharacterized protein</fullName>
    </submittedName>
</protein>
<dbReference type="AlphaFoldDB" id="A0A8H5EVI8"/>
<keyword evidence="1" id="KW-0540">Nuclease</keyword>
<dbReference type="GO" id="GO:0016787">
    <property type="term" value="F:hydrolase activity"/>
    <property type="evidence" value="ECO:0007669"/>
    <property type="project" value="UniProtKB-KW"/>
</dbReference>
<evidence type="ECO:0000313" key="3">
    <source>
        <dbReference type="EMBL" id="KAF5313857.1"/>
    </source>
</evidence>
<comment type="caution">
    <text evidence="3">The sequence shown here is derived from an EMBL/GenBank/DDBJ whole genome shotgun (WGS) entry which is preliminary data.</text>
</comment>
<evidence type="ECO:0000256" key="2">
    <source>
        <dbReference type="ARBA" id="ARBA00022801"/>
    </source>
</evidence>
<gene>
    <name evidence="3" type="ORF">D9619_013056</name>
</gene>
<evidence type="ECO:0000256" key="1">
    <source>
        <dbReference type="ARBA" id="ARBA00022722"/>
    </source>
</evidence>
<keyword evidence="2" id="KW-0378">Hydrolase</keyword>
<accession>A0A8H5EVI8</accession>
<organism evidence="3 4">
    <name type="scientific">Psilocybe cf. subviscida</name>
    <dbReference type="NCBI Taxonomy" id="2480587"/>
    <lineage>
        <taxon>Eukaryota</taxon>
        <taxon>Fungi</taxon>
        <taxon>Dikarya</taxon>
        <taxon>Basidiomycota</taxon>
        <taxon>Agaricomycotina</taxon>
        <taxon>Agaricomycetes</taxon>
        <taxon>Agaricomycetidae</taxon>
        <taxon>Agaricales</taxon>
        <taxon>Agaricineae</taxon>
        <taxon>Strophariaceae</taxon>
        <taxon>Psilocybe</taxon>
    </lineage>
</organism>
<dbReference type="EMBL" id="JAACJJ010000046">
    <property type="protein sequence ID" value="KAF5313857.1"/>
    <property type="molecule type" value="Genomic_DNA"/>
</dbReference>
<proteinExistence type="predicted"/>
<evidence type="ECO:0000313" key="4">
    <source>
        <dbReference type="Proteomes" id="UP000567179"/>
    </source>
</evidence>
<dbReference type="Gene3D" id="3.10.450.30">
    <property type="entry name" value="Microbial ribonucleases"/>
    <property type="match status" value="1"/>
</dbReference>
<dbReference type="SUPFAM" id="SSF53933">
    <property type="entry name" value="Microbial ribonucleases"/>
    <property type="match status" value="1"/>
</dbReference>
<reference evidence="3 4" key="1">
    <citation type="journal article" date="2020" name="ISME J.">
        <title>Uncovering the hidden diversity of litter-decomposition mechanisms in mushroom-forming fungi.</title>
        <authorList>
            <person name="Floudas D."/>
            <person name="Bentzer J."/>
            <person name="Ahren D."/>
            <person name="Johansson T."/>
            <person name="Persson P."/>
            <person name="Tunlid A."/>
        </authorList>
    </citation>
    <scope>NUCLEOTIDE SEQUENCE [LARGE SCALE GENOMIC DNA]</scope>
    <source>
        <strain evidence="3 4">CBS 101986</strain>
    </source>
</reference>
<sequence>MVAISKLLSSAILAATDLNGVVSQFKLTAFELKASLADFRCTNNAVPGGSFIITQANACNTAKLQEFPVLINGAIYNANSRPKDNPGPARVIYTLDGQPAGYKLFCGVVAHVGEGGNPNRGYLAKCI</sequence>